<reference evidence="1 2" key="1">
    <citation type="submission" date="2019-06" db="EMBL/GenBank/DDBJ databases">
        <title>Genome of new Rhodobacteraceae sp. SM1903.</title>
        <authorList>
            <person name="Ren X."/>
        </authorList>
    </citation>
    <scope>NUCLEOTIDE SEQUENCE [LARGE SCALE GENOMIC DNA]</scope>
    <source>
        <strain evidence="1 2">SM1903</strain>
    </source>
</reference>
<gene>
    <name evidence="1" type="ORF">FHY64_13715</name>
</gene>
<dbReference type="RefSeq" id="WP_140195771.1">
    <property type="nucleotide sequence ID" value="NZ_CP065915.1"/>
</dbReference>
<comment type="caution">
    <text evidence="1">The sequence shown here is derived from an EMBL/GenBank/DDBJ whole genome shotgun (WGS) entry which is preliminary data.</text>
</comment>
<evidence type="ECO:0000313" key="2">
    <source>
        <dbReference type="Proteomes" id="UP000314011"/>
    </source>
</evidence>
<dbReference type="OrthoDB" id="8966809at2"/>
<organism evidence="1 2">
    <name type="scientific">Pelagovum pacificum</name>
    <dbReference type="NCBI Taxonomy" id="2588711"/>
    <lineage>
        <taxon>Bacteria</taxon>
        <taxon>Pseudomonadati</taxon>
        <taxon>Pseudomonadota</taxon>
        <taxon>Alphaproteobacteria</taxon>
        <taxon>Rhodobacterales</taxon>
        <taxon>Paracoccaceae</taxon>
        <taxon>Pelagovum</taxon>
    </lineage>
</organism>
<dbReference type="Proteomes" id="UP000314011">
    <property type="component" value="Unassembled WGS sequence"/>
</dbReference>
<dbReference type="EMBL" id="VFFF01000002">
    <property type="protein sequence ID" value="TNY31092.1"/>
    <property type="molecule type" value="Genomic_DNA"/>
</dbReference>
<accession>A0A5C5GAW4</accession>
<keyword evidence="2" id="KW-1185">Reference proteome</keyword>
<dbReference type="AlphaFoldDB" id="A0A5C5GAW4"/>
<name>A0A5C5GAW4_9RHOB</name>
<protein>
    <submittedName>
        <fullName evidence="1">Uncharacterized protein</fullName>
    </submittedName>
</protein>
<proteinExistence type="predicted"/>
<evidence type="ECO:0000313" key="1">
    <source>
        <dbReference type="EMBL" id="TNY31092.1"/>
    </source>
</evidence>
<sequence>MGRPPITLDDHQRSEVETLAALLNQEQIADYFGIARNTFRAICERDPEVLAHYKRGKAKAIAHVAHGLLQKARAGCTTSSIFYLKTQAGWQETSGIEHSGETSVTHKGQATDALAKLLDQIAERKQRIGVEAPDRTT</sequence>